<feature type="compositionally biased region" description="Basic residues" evidence="2">
    <location>
        <begin position="332"/>
        <end position="344"/>
    </location>
</feature>
<organism evidence="4 5">
    <name type="scientific">Oryctolagus cuniculus</name>
    <name type="common">Rabbit</name>
    <dbReference type="NCBI Taxonomy" id="9986"/>
    <lineage>
        <taxon>Eukaryota</taxon>
        <taxon>Metazoa</taxon>
        <taxon>Chordata</taxon>
        <taxon>Craniata</taxon>
        <taxon>Vertebrata</taxon>
        <taxon>Euteleostomi</taxon>
        <taxon>Mammalia</taxon>
        <taxon>Eutheria</taxon>
        <taxon>Euarchontoglires</taxon>
        <taxon>Glires</taxon>
        <taxon>Lagomorpha</taxon>
        <taxon>Leporidae</taxon>
        <taxon>Oryctolagus</taxon>
    </lineage>
</organism>
<dbReference type="Pfam" id="PF12440">
    <property type="entry name" value="MAGE_N"/>
    <property type="match status" value="1"/>
</dbReference>
<feature type="region of interest" description="Disordered" evidence="2">
    <location>
        <begin position="315"/>
        <end position="344"/>
    </location>
</feature>
<dbReference type="Gene3D" id="1.10.10.1210">
    <property type="entry name" value="MAGE homology domain, winged helix WH2 motif"/>
    <property type="match status" value="1"/>
</dbReference>
<dbReference type="AlphaFoldDB" id="G1U5P1"/>
<dbReference type="InterPro" id="IPR041899">
    <property type="entry name" value="MAGE_WH2"/>
</dbReference>
<name>G1U5P1_RABIT</name>
<dbReference type="Pfam" id="PF01454">
    <property type="entry name" value="MAGE"/>
    <property type="match status" value="1"/>
</dbReference>
<accession>G1U5P1</accession>
<dbReference type="InterPro" id="IPR041898">
    <property type="entry name" value="MAGE_WH1"/>
</dbReference>
<keyword evidence="5" id="KW-1185">Reference proteome</keyword>
<reference evidence="4" key="2">
    <citation type="submission" date="2025-08" db="UniProtKB">
        <authorList>
            <consortium name="Ensembl"/>
        </authorList>
    </citation>
    <scope>IDENTIFICATION</scope>
    <source>
        <strain evidence="4">Thorbecke</strain>
    </source>
</reference>
<evidence type="ECO:0000256" key="2">
    <source>
        <dbReference type="SAM" id="MobiDB-lite"/>
    </source>
</evidence>
<feature type="domain" description="MAGE" evidence="3">
    <location>
        <begin position="110"/>
        <end position="308"/>
    </location>
</feature>
<dbReference type="PaxDb" id="9986-ENSOCUP00000024723"/>
<dbReference type="InterPro" id="IPR037445">
    <property type="entry name" value="MAGE"/>
</dbReference>
<dbReference type="FunCoup" id="G1U5P1">
    <property type="interactions" value="123"/>
</dbReference>
<dbReference type="InterPro" id="IPR021072">
    <property type="entry name" value="MAGE_N"/>
</dbReference>
<evidence type="ECO:0000313" key="4">
    <source>
        <dbReference type="Ensembl" id="ENSOCUP00000024723.2"/>
    </source>
</evidence>
<dbReference type="SMART" id="SM01373">
    <property type="entry name" value="MAGE"/>
    <property type="match status" value="1"/>
</dbReference>
<dbReference type="GO" id="GO:0005634">
    <property type="term" value="C:nucleus"/>
    <property type="evidence" value="ECO:0007669"/>
    <property type="project" value="TreeGrafter"/>
</dbReference>
<reference evidence="4" key="3">
    <citation type="submission" date="2025-09" db="UniProtKB">
        <authorList>
            <consortium name="Ensembl"/>
        </authorList>
    </citation>
    <scope>IDENTIFICATION</scope>
    <source>
        <strain evidence="4">Thorbecke</strain>
    </source>
</reference>
<dbReference type="GeneTree" id="ENSGT00940000159951"/>
<dbReference type="SMART" id="SM01392">
    <property type="entry name" value="MAGE_N"/>
    <property type="match status" value="1"/>
</dbReference>
<dbReference type="RefSeq" id="XP_051683617.2">
    <property type="nucleotide sequence ID" value="XM_051827657.2"/>
</dbReference>
<dbReference type="Bgee" id="ENSOCUG00000006236">
    <property type="expression patterns" value="Expressed in testis"/>
</dbReference>
<dbReference type="PROSITE" id="PS50838">
    <property type="entry name" value="MAGE"/>
    <property type="match status" value="1"/>
</dbReference>
<dbReference type="SMR" id="G1U5P1"/>
<feature type="region of interest" description="Disordered" evidence="2">
    <location>
        <begin position="1"/>
        <end position="54"/>
    </location>
</feature>
<dbReference type="Ensembl" id="ENSOCUT00000006230.3">
    <property type="protein sequence ID" value="ENSOCUP00000024723.2"/>
    <property type="gene ID" value="ENSOCUG00000006236.3"/>
</dbReference>
<dbReference type="eggNOG" id="KOG4562">
    <property type="taxonomic scope" value="Eukaryota"/>
</dbReference>
<sequence>MPRGQKSKLRARKKRLQTHTVTQGAKAAQAVGEEERENLSPSVPSSPVGVGVPPNSPASCISQCVLGGQPSSSLDAGVSDACSHVGVESGAKASLSKEAPSARISIRDPLSRKTHQLVQFLLEKYNNQEPIMQANMLKVVTRKYKAHFPEILRKTSERLELVFGLDLKEVNPSSHMYVLVSKLGLSTESSLHGNQGLPKTGLLMTLLGVIFMNGNRATEAEMWEFLNALGIYAGRRHLIFGEPEKLITKLVQENYLEYRQVPNSNPPSYEFLWGPRAHAETTKMKVLEVLAKINDTVPRCYPDLYEEALRDEQEKAGLQAAGRASTVARSRVGSKAKSRRSSHT</sequence>
<dbReference type="InParanoid" id="G1U5P1"/>
<feature type="compositionally biased region" description="Basic residues" evidence="2">
    <location>
        <begin position="1"/>
        <end position="17"/>
    </location>
</feature>
<dbReference type="FunFam" id="1.10.10.1210:FF:000001">
    <property type="entry name" value="melanoma-associated antigen D1"/>
    <property type="match status" value="1"/>
</dbReference>
<dbReference type="OMA" id="STHPTHK"/>
<dbReference type="Gene3D" id="1.10.10.1200">
    <property type="entry name" value="MAGE homology domain, winged helix WH1 motif"/>
    <property type="match status" value="1"/>
</dbReference>
<dbReference type="KEGG" id="ocu:100347689"/>
<dbReference type="HOGENOM" id="CLU_039582_1_0_1"/>
<protein>
    <recommendedName>
        <fullName evidence="3">MAGE domain-containing protein</fullName>
    </recommendedName>
</protein>
<dbReference type="GeneID" id="100347689"/>
<dbReference type="STRING" id="9986.ENSOCUP00000024723"/>
<feature type="compositionally biased region" description="Low complexity" evidence="2">
    <location>
        <begin position="40"/>
        <end position="54"/>
    </location>
</feature>
<evidence type="ECO:0000256" key="1">
    <source>
        <dbReference type="ARBA" id="ARBA00084104"/>
    </source>
</evidence>
<dbReference type="EMBL" id="AAGW02040803">
    <property type="status" value="NOT_ANNOTATED_CDS"/>
    <property type="molecule type" value="Genomic_DNA"/>
</dbReference>
<dbReference type="FunFam" id="1.10.10.1200:FF:000007">
    <property type="entry name" value="Melanoma-associated antigen C2"/>
    <property type="match status" value="1"/>
</dbReference>
<dbReference type="InterPro" id="IPR002190">
    <property type="entry name" value="MHD_dom"/>
</dbReference>
<evidence type="ECO:0000313" key="5">
    <source>
        <dbReference type="Proteomes" id="UP000001811"/>
    </source>
</evidence>
<dbReference type="PANTHER" id="PTHR11736">
    <property type="entry name" value="MELANOMA-ASSOCIATED ANTIGEN MAGE ANTIGEN"/>
    <property type="match status" value="1"/>
</dbReference>
<keyword evidence="1" id="KW-0825">Tumor antigen</keyword>
<dbReference type="PANTHER" id="PTHR11736:SF67">
    <property type="entry name" value="MELANOMA-ASSOCIATED ANTIGEN B6B"/>
    <property type="match status" value="1"/>
</dbReference>
<dbReference type="Proteomes" id="UP000001811">
    <property type="component" value="Chromosome X"/>
</dbReference>
<dbReference type="GO" id="GO:0000122">
    <property type="term" value="P:negative regulation of transcription by RNA polymerase II"/>
    <property type="evidence" value="ECO:0007669"/>
    <property type="project" value="TreeGrafter"/>
</dbReference>
<evidence type="ECO:0000259" key="3">
    <source>
        <dbReference type="PROSITE" id="PS50838"/>
    </source>
</evidence>
<proteinExistence type="predicted"/>
<reference evidence="4 5" key="1">
    <citation type="journal article" date="2011" name="Nature">
        <title>A high-resolution map of human evolutionary constraint using 29 mammals.</title>
        <authorList>
            <person name="Lindblad-Toh K."/>
            <person name="Garber M."/>
            <person name="Zuk O."/>
            <person name="Lin M.F."/>
            <person name="Parker B.J."/>
            <person name="Washietl S."/>
            <person name="Kheradpour P."/>
            <person name="Ernst J."/>
            <person name="Jordan G."/>
            <person name="Mauceli E."/>
            <person name="Ward L.D."/>
            <person name="Lowe C.B."/>
            <person name="Holloway A.K."/>
            <person name="Clamp M."/>
            <person name="Gnerre S."/>
            <person name="Alfoldi J."/>
            <person name="Beal K."/>
            <person name="Chang J."/>
            <person name="Clawson H."/>
            <person name="Cuff J."/>
            <person name="Di Palma F."/>
            <person name="Fitzgerald S."/>
            <person name="Flicek P."/>
            <person name="Guttman M."/>
            <person name="Hubisz M.J."/>
            <person name="Jaffe D.B."/>
            <person name="Jungreis I."/>
            <person name="Kent W.J."/>
            <person name="Kostka D."/>
            <person name="Lara M."/>
            <person name="Martins A.L."/>
            <person name="Massingham T."/>
            <person name="Moltke I."/>
            <person name="Raney B.J."/>
            <person name="Rasmussen M.D."/>
            <person name="Robinson J."/>
            <person name="Stark A."/>
            <person name="Vilella A.J."/>
            <person name="Wen J."/>
            <person name="Xie X."/>
            <person name="Zody M.C."/>
            <person name="Baldwin J."/>
            <person name="Bloom T."/>
            <person name="Chin C.W."/>
            <person name="Heiman D."/>
            <person name="Nicol R."/>
            <person name="Nusbaum C."/>
            <person name="Young S."/>
            <person name="Wilkinson J."/>
            <person name="Worley K.C."/>
            <person name="Kovar C.L."/>
            <person name="Muzny D.M."/>
            <person name="Gibbs R.A."/>
            <person name="Cree A."/>
            <person name="Dihn H.H."/>
            <person name="Fowler G."/>
            <person name="Jhangiani S."/>
            <person name="Joshi V."/>
            <person name="Lee S."/>
            <person name="Lewis L.R."/>
            <person name="Nazareth L.V."/>
            <person name="Okwuonu G."/>
            <person name="Santibanez J."/>
            <person name="Warren W.C."/>
            <person name="Mardis E.R."/>
            <person name="Weinstock G.M."/>
            <person name="Wilson R.K."/>
            <person name="Delehaunty K."/>
            <person name="Dooling D."/>
            <person name="Fronik C."/>
            <person name="Fulton L."/>
            <person name="Fulton B."/>
            <person name="Graves T."/>
            <person name="Minx P."/>
            <person name="Sodergren E."/>
            <person name="Birney E."/>
            <person name="Margulies E.H."/>
            <person name="Herrero J."/>
            <person name="Green E.D."/>
            <person name="Haussler D."/>
            <person name="Siepel A."/>
            <person name="Goldman N."/>
            <person name="Pollard K.S."/>
            <person name="Pedersen J.S."/>
            <person name="Lander E.S."/>
            <person name="Kellis M."/>
        </authorList>
    </citation>
    <scope>NUCLEOTIDE SEQUENCE [LARGE SCALE GENOMIC DNA]</scope>
    <source>
        <strain evidence="4 5">Thorbecke inbred</strain>
    </source>
</reference>